<feature type="coiled-coil region" evidence="1">
    <location>
        <begin position="152"/>
        <end position="214"/>
    </location>
</feature>
<evidence type="ECO:0000259" key="2">
    <source>
        <dbReference type="Pfam" id="PF11977"/>
    </source>
</evidence>
<comment type="caution">
    <text evidence="3">The sequence shown here is derived from an EMBL/GenBank/DDBJ whole genome shotgun (WGS) entry which is preliminary data.</text>
</comment>
<protein>
    <recommendedName>
        <fullName evidence="2">RNase NYN domain-containing protein</fullName>
    </recommendedName>
</protein>
<dbReference type="EMBL" id="QCYG01000001">
    <property type="protein sequence ID" value="PVA08219.1"/>
    <property type="molecule type" value="Genomic_DNA"/>
</dbReference>
<keyword evidence="4" id="KW-1185">Reference proteome</keyword>
<reference evidence="3 4" key="1">
    <citation type="submission" date="2018-04" db="EMBL/GenBank/DDBJ databases">
        <title>Pelagivirga bohaiensis gen. nov., sp. nov., a bacterium isolated from the Bohai Sea.</title>
        <authorList>
            <person name="Ji X."/>
        </authorList>
    </citation>
    <scope>NUCLEOTIDE SEQUENCE [LARGE SCALE GENOMIC DNA]</scope>
    <source>
        <strain evidence="3 4">BH-SD16</strain>
    </source>
</reference>
<gene>
    <name evidence="3" type="ORF">DC363_01610</name>
</gene>
<dbReference type="Gene3D" id="3.40.50.11980">
    <property type="match status" value="1"/>
</dbReference>
<feature type="coiled-coil region" evidence="1">
    <location>
        <begin position="247"/>
        <end position="274"/>
    </location>
</feature>
<feature type="domain" description="RNase NYN" evidence="2">
    <location>
        <begin position="281"/>
        <end position="400"/>
    </location>
</feature>
<evidence type="ECO:0000313" key="4">
    <source>
        <dbReference type="Proteomes" id="UP000244817"/>
    </source>
</evidence>
<proteinExistence type="predicted"/>
<sequence length="410" mass="46951">MNAISPLEPLQRRRSRIKRLTEQHRAMQETQRALRDSIESHKAFEPEVELGKIKRFESTSVGLSQKIADEEVYKANLENRLKDTRAAQTNPLVFWKFFTAEQKRLRVEASRLRKEISSVNEHLMSDNEALSKARSDLSSTQKRISEHECFNLNEAETQLAAIQQKTRQIDSDLAAAKAELKRIEEKIRPHSQELDRLESELETFNSDIAKADRFDRDLTAAENSYERAMIHQECEEKFGSGSPRHVINDRRGKIRRLENNIPKVERRIRDELKKLDRTISHLVIDGNNACYEGQSFIGLRGISALLGALGDRFKVTIVFDASIRAMLKTDNQGVEKLLGAKVATHVAPTKTAADEYLMKLAGKGKNAFVLSNDRFAEYHDYDVVKSRRVLRFLIADGMFMANELDISIRI</sequence>
<dbReference type="Pfam" id="PF11977">
    <property type="entry name" value="RNase_Zc3h12a"/>
    <property type="match status" value="1"/>
</dbReference>
<accession>A0A2T7G1D4</accession>
<dbReference type="InterPro" id="IPR021869">
    <property type="entry name" value="RNase_Zc3h12_NYN"/>
</dbReference>
<evidence type="ECO:0000313" key="3">
    <source>
        <dbReference type="EMBL" id="PVA08219.1"/>
    </source>
</evidence>
<feature type="coiled-coil region" evidence="1">
    <location>
        <begin position="10"/>
        <end position="37"/>
    </location>
</feature>
<dbReference type="AlphaFoldDB" id="A0A2T7G1D4"/>
<evidence type="ECO:0000256" key="1">
    <source>
        <dbReference type="SAM" id="Coils"/>
    </source>
</evidence>
<organism evidence="3 4">
    <name type="scientific">Thalassorhabdomicrobium marinisediminis</name>
    <dbReference type="NCBI Taxonomy" id="2170577"/>
    <lineage>
        <taxon>Bacteria</taxon>
        <taxon>Pseudomonadati</taxon>
        <taxon>Pseudomonadota</taxon>
        <taxon>Alphaproteobacteria</taxon>
        <taxon>Rhodobacterales</taxon>
        <taxon>Paracoccaceae</taxon>
        <taxon>Thalassorhabdomicrobium</taxon>
    </lineage>
</organism>
<dbReference type="Proteomes" id="UP000244817">
    <property type="component" value="Unassembled WGS sequence"/>
</dbReference>
<keyword evidence="1" id="KW-0175">Coiled coil</keyword>
<name>A0A2T7G1D4_9RHOB</name>